<reference evidence="3" key="1">
    <citation type="submission" date="2018-06" db="EMBL/GenBank/DDBJ databases">
        <authorList>
            <person name="Zhirakovskaya E."/>
        </authorList>
    </citation>
    <scope>NUCLEOTIDE SEQUENCE</scope>
</reference>
<dbReference type="InterPro" id="IPR025430">
    <property type="entry name" value="DUF4167"/>
</dbReference>
<evidence type="ECO:0000259" key="2">
    <source>
        <dbReference type="Pfam" id="PF13763"/>
    </source>
</evidence>
<feature type="compositionally biased region" description="Basic and acidic residues" evidence="1">
    <location>
        <begin position="39"/>
        <end position="71"/>
    </location>
</feature>
<organism evidence="3">
    <name type="scientific">hydrothermal vent metagenome</name>
    <dbReference type="NCBI Taxonomy" id="652676"/>
    <lineage>
        <taxon>unclassified sequences</taxon>
        <taxon>metagenomes</taxon>
        <taxon>ecological metagenomes</taxon>
    </lineage>
</organism>
<evidence type="ECO:0000256" key="1">
    <source>
        <dbReference type="SAM" id="MobiDB-lite"/>
    </source>
</evidence>
<feature type="compositionally biased region" description="Basic residues" evidence="1">
    <location>
        <begin position="154"/>
        <end position="165"/>
    </location>
</feature>
<feature type="compositionally biased region" description="Basic and acidic residues" evidence="1">
    <location>
        <begin position="144"/>
        <end position="153"/>
    </location>
</feature>
<sequence length="177" mass="20081">MLDKYKKMAHDAQINDDRVNAEYYLQFADHYFRVNADAQARREEQRLAREEARGNQDRNDINDDRDDDRKNRPPRGRNQQNSRNEDIAQDSKSDSAPEEKKPVRARRPRKTVDNPASIPANGEAPESNGLDASALPPAISISSDDDKVKVEKKPARKKRVVKPKTVKADSTEESDAA</sequence>
<name>A0A3B0RYN4_9ZZZZ</name>
<protein>
    <submittedName>
        <fullName evidence="3">Eukaryotic translation initiation factor 3 subunit 10</fullName>
    </submittedName>
</protein>
<feature type="domain" description="DUF4167" evidence="2">
    <location>
        <begin position="1"/>
        <end position="40"/>
    </location>
</feature>
<keyword evidence="3" id="KW-0396">Initiation factor</keyword>
<gene>
    <name evidence="3" type="ORF">MNBD_ALPHA04-1747</name>
</gene>
<feature type="compositionally biased region" description="Basic and acidic residues" evidence="1">
    <location>
        <begin position="83"/>
        <end position="102"/>
    </location>
</feature>
<keyword evidence="3" id="KW-0648">Protein biosynthesis</keyword>
<dbReference type="Pfam" id="PF13763">
    <property type="entry name" value="DUF4167"/>
    <property type="match status" value="1"/>
</dbReference>
<proteinExistence type="predicted"/>
<feature type="compositionally biased region" description="Low complexity" evidence="1">
    <location>
        <begin position="132"/>
        <end position="142"/>
    </location>
</feature>
<dbReference type="EMBL" id="UOEF01000233">
    <property type="protein sequence ID" value="VAV96572.1"/>
    <property type="molecule type" value="Genomic_DNA"/>
</dbReference>
<accession>A0A3B0RYN4</accession>
<dbReference type="AlphaFoldDB" id="A0A3B0RYN4"/>
<feature type="region of interest" description="Disordered" evidence="1">
    <location>
        <begin position="39"/>
        <end position="177"/>
    </location>
</feature>
<evidence type="ECO:0000313" key="3">
    <source>
        <dbReference type="EMBL" id="VAV96572.1"/>
    </source>
</evidence>
<dbReference type="GO" id="GO:0003743">
    <property type="term" value="F:translation initiation factor activity"/>
    <property type="evidence" value="ECO:0007669"/>
    <property type="project" value="UniProtKB-KW"/>
</dbReference>